<dbReference type="EMBL" id="FMBL01000001">
    <property type="protein sequence ID" value="SCC78460.1"/>
    <property type="molecule type" value="Genomic_DNA"/>
</dbReference>
<keyword evidence="10" id="KW-1185">Reference proteome</keyword>
<evidence type="ECO:0000313" key="10">
    <source>
        <dbReference type="Proteomes" id="UP000242610"/>
    </source>
</evidence>
<feature type="region of interest" description="Disordered" evidence="6">
    <location>
        <begin position="1"/>
        <end position="85"/>
    </location>
</feature>
<feature type="transmembrane region" description="Helical" evidence="7">
    <location>
        <begin position="288"/>
        <end position="304"/>
    </location>
</feature>
<feature type="transmembrane region" description="Helical" evidence="7">
    <location>
        <begin position="558"/>
        <end position="582"/>
    </location>
</feature>
<dbReference type="GO" id="GO:0016755">
    <property type="term" value="F:aminoacyltransferase activity"/>
    <property type="evidence" value="ECO:0007669"/>
    <property type="project" value="TreeGrafter"/>
</dbReference>
<organism evidence="9 10">
    <name type="scientific">Bifidobacterium commune</name>
    <dbReference type="NCBI Taxonomy" id="1505727"/>
    <lineage>
        <taxon>Bacteria</taxon>
        <taxon>Bacillati</taxon>
        <taxon>Actinomycetota</taxon>
        <taxon>Actinomycetes</taxon>
        <taxon>Bifidobacteriales</taxon>
        <taxon>Bifidobacteriaceae</taxon>
        <taxon>Bifidobacterium</taxon>
    </lineage>
</organism>
<feature type="transmembrane region" description="Helical" evidence="7">
    <location>
        <begin position="420"/>
        <end position="441"/>
    </location>
</feature>
<feature type="transmembrane region" description="Helical" evidence="7">
    <location>
        <begin position="325"/>
        <end position="347"/>
    </location>
</feature>
<protein>
    <submittedName>
        <fullName evidence="9">Lysylphosphatidylglycerol synthetase, C-terminal domain, DUF2156 family</fullName>
    </submittedName>
</protein>
<feature type="transmembrane region" description="Helical" evidence="7">
    <location>
        <begin position="205"/>
        <end position="229"/>
    </location>
</feature>
<feature type="compositionally biased region" description="Basic and acidic residues" evidence="6">
    <location>
        <begin position="879"/>
        <end position="895"/>
    </location>
</feature>
<feature type="compositionally biased region" description="Polar residues" evidence="6">
    <location>
        <begin position="920"/>
        <end position="937"/>
    </location>
</feature>
<evidence type="ECO:0000259" key="8">
    <source>
        <dbReference type="Pfam" id="PF09924"/>
    </source>
</evidence>
<feature type="domain" description="Phosphatidylglycerol lysyltransferase C-terminal" evidence="8">
    <location>
        <begin position="602"/>
        <end position="858"/>
    </location>
</feature>
<evidence type="ECO:0000256" key="3">
    <source>
        <dbReference type="ARBA" id="ARBA00022692"/>
    </source>
</evidence>
<feature type="transmembrane region" description="Helical" evidence="7">
    <location>
        <begin position="492"/>
        <end position="517"/>
    </location>
</feature>
<dbReference type="InterPro" id="IPR051211">
    <property type="entry name" value="PG_lysyltransferase"/>
</dbReference>
<dbReference type="OrthoDB" id="594838at2"/>
<gene>
    <name evidence="9" type="ORF">GA0061077_0271</name>
</gene>
<feature type="transmembrane region" description="Helical" evidence="7">
    <location>
        <begin position="394"/>
        <end position="413"/>
    </location>
</feature>
<keyword evidence="4 7" id="KW-1133">Transmembrane helix</keyword>
<evidence type="ECO:0000256" key="7">
    <source>
        <dbReference type="SAM" id="Phobius"/>
    </source>
</evidence>
<keyword evidence="2" id="KW-1003">Cell membrane</keyword>
<evidence type="ECO:0000256" key="6">
    <source>
        <dbReference type="SAM" id="MobiDB-lite"/>
    </source>
</evidence>
<keyword evidence="5 7" id="KW-0472">Membrane</keyword>
<feature type="transmembrane region" description="Helical" evidence="7">
    <location>
        <begin position="266"/>
        <end position="282"/>
    </location>
</feature>
<evidence type="ECO:0000256" key="2">
    <source>
        <dbReference type="ARBA" id="ARBA00022475"/>
    </source>
</evidence>
<feature type="compositionally biased region" description="Polar residues" evidence="6">
    <location>
        <begin position="1"/>
        <end position="10"/>
    </location>
</feature>
<reference evidence="10" key="1">
    <citation type="submission" date="2016-08" db="EMBL/GenBank/DDBJ databases">
        <authorList>
            <person name="Varghese N."/>
            <person name="Submissions Spin"/>
        </authorList>
    </citation>
    <scope>NUCLEOTIDE SEQUENCE [LARGE SCALE GENOMIC DNA]</scope>
    <source>
        <strain evidence="10">R-52791</strain>
    </source>
</reference>
<feature type="transmembrane region" description="Helical" evidence="7">
    <location>
        <begin position="461"/>
        <end position="480"/>
    </location>
</feature>
<feature type="transmembrane region" description="Helical" evidence="7">
    <location>
        <begin position="105"/>
        <end position="127"/>
    </location>
</feature>
<feature type="region of interest" description="Disordered" evidence="6">
    <location>
        <begin position="860"/>
        <end position="937"/>
    </location>
</feature>
<feature type="compositionally biased region" description="Polar residues" evidence="6">
    <location>
        <begin position="19"/>
        <end position="67"/>
    </location>
</feature>
<dbReference type="InterPro" id="IPR024320">
    <property type="entry name" value="LPG_synthase_C"/>
</dbReference>
<dbReference type="PANTHER" id="PTHR34697:SF2">
    <property type="entry name" value="PHOSPHATIDYLGLYCEROL LYSYLTRANSFERASE"/>
    <property type="match status" value="1"/>
</dbReference>
<dbReference type="Pfam" id="PF09924">
    <property type="entry name" value="LPG_synthase_C"/>
    <property type="match status" value="1"/>
</dbReference>
<dbReference type="GO" id="GO:0055091">
    <property type="term" value="P:phospholipid homeostasis"/>
    <property type="evidence" value="ECO:0007669"/>
    <property type="project" value="TreeGrafter"/>
</dbReference>
<dbReference type="PANTHER" id="PTHR34697">
    <property type="entry name" value="PHOSPHATIDYLGLYCEROL LYSYLTRANSFERASE"/>
    <property type="match status" value="1"/>
</dbReference>
<feature type="compositionally biased region" description="Basic residues" evidence="6">
    <location>
        <begin position="73"/>
        <end position="83"/>
    </location>
</feature>
<comment type="subcellular location">
    <subcellularLocation>
        <location evidence="1">Cell membrane</location>
        <topology evidence="1">Multi-pass membrane protein</topology>
    </subcellularLocation>
</comment>
<dbReference type="AlphaFoldDB" id="A0A1C4H1L8"/>
<sequence>MQNQEKQGTGRTEAAPKSSAGNTDTAMPPTQGSTTPRQSKASNAVAGNNPNELNSTGSPAANTTSQSKDAKNKNHKNLGKKPTRGSWSSWQVLGNDLASWIKAHLFSIVVAAVFMIGNVTFMVFSTVHHLHQNGRPSFKSMLIGGVPNIAPSHHFQGQDIILWIKGILYSALLVRSPLMIVLYTLLIAVILSVAQSRMGALRTAFASLFSAFVGSALGLAICLAVDMAMHNSQHVEHLPVLLSPLTLIVGALMAESAYESALWRRRILLIGYMTIGTLLLFSGNPGDYCTLGAAVVGQITGLLMHGPVSDHIHWSNSTDYEIRRLFASAQLVLAVGPLLALTSTSHWGPLTTFGLFTSSIWGDSSLLTKCSANPSVTSCLGLVTSKQHLAIAGLWLHMLLPIAALALVAWGLYHGRRLAAWVSIAVNGAAVVFAVLYYVVFPFTVTPTNQNLAARYNVMPAFVTTALPPLVLIILTIRELSHFSVPTGLSRIWRGIAAIVGMLLVTIFAYAGFALAAPQDFKPRPTVKLMLFDMLRRLLPTGFGGRKSPTLIVAQTRLATLVSEALTVVFWLTVLIVFILWFRDHVTSDERDRDKAEALVTSGGESMSFMVTWEGNHYWFSPTKRSGIAYRVTHGIALTVTGPFGDPSEYMDDLHAFTAFCDTNGWSPAFYAVHEDQRRELESLGWSSIQVGTEMVIDPNKWETRGKKWQDIRTAINKAKRDGITDVLTTYDAAGFTIDQQIVEISEQWAQLKALPEMKFTLGGIEELRDDRVALLYAIDSAGEVLGVTSWLPTYRDGRVIGWTLDFMRHRTDSPNGIMEFLIARMAERLRDEGQVNPTNAVEFMSLSAAPLAGMNEKVATSNNTGEQGKKKQSSKAEISTDKNDSAKNTADGKVKQSAQSDDASKDMGIKVSKNGPGSEVSTSKNVQKSKPTSPTGTEIIEHTLQIAADVLEPAYGFKSLFFFKKKFQPSPAPIYICYPDSAKLAQIGFAVVNAYVPELKTKQVVEIIKTMTSTDKQ</sequence>
<dbReference type="GO" id="GO:0005886">
    <property type="term" value="C:plasma membrane"/>
    <property type="evidence" value="ECO:0007669"/>
    <property type="project" value="UniProtKB-SubCell"/>
</dbReference>
<feature type="transmembrane region" description="Helical" evidence="7">
    <location>
        <begin position="172"/>
        <end position="193"/>
    </location>
</feature>
<evidence type="ECO:0000313" key="9">
    <source>
        <dbReference type="EMBL" id="SCC78460.1"/>
    </source>
</evidence>
<evidence type="ECO:0000256" key="5">
    <source>
        <dbReference type="ARBA" id="ARBA00023136"/>
    </source>
</evidence>
<proteinExistence type="predicted"/>
<dbReference type="STRING" id="1505727.GA0061077_0271"/>
<accession>A0A1C4H1L8</accession>
<keyword evidence="3 7" id="KW-0812">Transmembrane</keyword>
<evidence type="ECO:0000256" key="1">
    <source>
        <dbReference type="ARBA" id="ARBA00004651"/>
    </source>
</evidence>
<name>A0A1C4H1L8_9BIFI</name>
<feature type="transmembrane region" description="Helical" evidence="7">
    <location>
        <begin position="235"/>
        <end position="254"/>
    </location>
</feature>
<dbReference type="Proteomes" id="UP000242610">
    <property type="component" value="Unassembled WGS sequence"/>
</dbReference>
<dbReference type="RefSeq" id="WP_091847153.1">
    <property type="nucleotide sequence ID" value="NZ_FMBL01000001.1"/>
</dbReference>
<evidence type="ECO:0000256" key="4">
    <source>
        <dbReference type="ARBA" id="ARBA00022989"/>
    </source>
</evidence>